<proteinExistence type="predicted"/>
<dbReference type="Proteomes" id="UP001144673">
    <property type="component" value="Chromosome 2"/>
</dbReference>
<accession>A0A9W8Q6J5</accession>
<keyword evidence="2" id="KW-1185">Reference proteome</keyword>
<dbReference type="EMBL" id="JAJHUN010000011">
    <property type="protein sequence ID" value="KAJ4146057.1"/>
    <property type="molecule type" value="Genomic_DNA"/>
</dbReference>
<dbReference type="InterPro" id="IPR022085">
    <property type="entry name" value="OpdG"/>
</dbReference>
<reference evidence="1" key="1">
    <citation type="journal article" date="2023" name="Access Microbiol">
        <title>De-novo genome assembly for Akanthomyces muscarius, a biocontrol agent of insect agricultural pests.</title>
        <authorList>
            <person name="Erdos Z."/>
            <person name="Studholme D.J."/>
            <person name="Raymond B."/>
            <person name="Sharma M."/>
        </authorList>
    </citation>
    <scope>NUCLEOTIDE SEQUENCE</scope>
    <source>
        <strain evidence="1">Ve6</strain>
    </source>
</reference>
<sequence>MAPSRKELSGGFITCKPPHRPYGWRGRDWRASSPVAAMTSSAPEVSDTDSGLRDRVFGIIEDALFELPQDYTLALVAVLRELDTVPGVDDTGSPLWKGVKPFGHSWSDSWKQSHWREALETRDPRIRDKRRAAHVHRAFVEATCAMAGTGLNPQAPDTAEDGVLPLSWGYECLSDALEQQEGVVWDFEVPASAAWIRVAGRRIVEGATSKETSWALEREGRLWPPGPMSIDRWHFWLKRLDGAKKFGGDTCRAAENALACAREMTLAE</sequence>
<dbReference type="AlphaFoldDB" id="A0A9W8Q6J5"/>
<comment type="caution">
    <text evidence="1">The sequence shown here is derived from an EMBL/GenBank/DDBJ whole genome shotgun (WGS) entry which is preliminary data.</text>
</comment>
<name>A0A9W8Q6J5_AKAMU</name>
<evidence type="ECO:0000313" key="1">
    <source>
        <dbReference type="EMBL" id="KAJ4146057.1"/>
    </source>
</evidence>
<organism evidence="1 2">
    <name type="scientific">Akanthomyces muscarius</name>
    <name type="common">Entomopathogenic fungus</name>
    <name type="synonym">Lecanicillium muscarium</name>
    <dbReference type="NCBI Taxonomy" id="2231603"/>
    <lineage>
        <taxon>Eukaryota</taxon>
        <taxon>Fungi</taxon>
        <taxon>Dikarya</taxon>
        <taxon>Ascomycota</taxon>
        <taxon>Pezizomycotina</taxon>
        <taxon>Sordariomycetes</taxon>
        <taxon>Hypocreomycetidae</taxon>
        <taxon>Hypocreales</taxon>
        <taxon>Cordycipitaceae</taxon>
        <taxon>Akanthomyces</taxon>
    </lineage>
</organism>
<dbReference type="RefSeq" id="XP_056049727.1">
    <property type="nucleotide sequence ID" value="XM_056196172.1"/>
</dbReference>
<evidence type="ECO:0000313" key="2">
    <source>
        <dbReference type="Proteomes" id="UP001144673"/>
    </source>
</evidence>
<dbReference type="Pfam" id="PF12311">
    <property type="entry name" value="DUF3632"/>
    <property type="match status" value="1"/>
</dbReference>
<gene>
    <name evidence="1" type="ORF">LMH87_004887</name>
</gene>
<dbReference type="GeneID" id="80892046"/>
<dbReference type="KEGG" id="amus:LMH87_004887"/>
<protein>
    <submittedName>
        <fullName evidence="1">Uncharacterized protein</fullName>
    </submittedName>
</protein>